<comment type="caution">
    <text evidence="2">The sequence shown here is derived from an EMBL/GenBank/DDBJ whole genome shotgun (WGS) entry which is preliminary data.</text>
</comment>
<name>A0AAW1Y814_RUBAR</name>
<proteinExistence type="predicted"/>
<keyword evidence="3" id="KW-1185">Reference proteome</keyword>
<evidence type="ECO:0000313" key="3">
    <source>
        <dbReference type="Proteomes" id="UP001457282"/>
    </source>
</evidence>
<accession>A0AAW1Y814</accession>
<keyword evidence="1" id="KW-0732">Signal</keyword>
<dbReference type="Proteomes" id="UP001457282">
    <property type="component" value="Unassembled WGS sequence"/>
</dbReference>
<sequence length="108" mass="12181">MAIWLLLYTTVPLIVQEIPRTLEKILDIFDFQHKHEVATNVDPIVGFSTNVTHHKLDNSTGFTSDSDSETDTHEYAVNDLPYGALKVEAYVADKGKTTAVCLYCQMIY</sequence>
<evidence type="ECO:0000256" key="1">
    <source>
        <dbReference type="SAM" id="SignalP"/>
    </source>
</evidence>
<organism evidence="2 3">
    <name type="scientific">Rubus argutus</name>
    <name type="common">Southern blackberry</name>
    <dbReference type="NCBI Taxonomy" id="59490"/>
    <lineage>
        <taxon>Eukaryota</taxon>
        <taxon>Viridiplantae</taxon>
        <taxon>Streptophyta</taxon>
        <taxon>Embryophyta</taxon>
        <taxon>Tracheophyta</taxon>
        <taxon>Spermatophyta</taxon>
        <taxon>Magnoliopsida</taxon>
        <taxon>eudicotyledons</taxon>
        <taxon>Gunneridae</taxon>
        <taxon>Pentapetalae</taxon>
        <taxon>rosids</taxon>
        <taxon>fabids</taxon>
        <taxon>Rosales</taxon>
        <taxon>Rosaceae</taxon>
        <taxon>Rosoideae</taxon>
        <taxon>Rosoideae incertae sedis</taxon>
        <taxon>Rubus</taxon>
    </lineage>
</organism>
<gene>
    <name evidence="2" type="ORF">M0R45_010758</name>
</gene>
<feature type="signal peptide" evidence="1">
    <location>
        <begin position="1"/>
        <end position="16"/>
    </location>
</feature>
<dbReference type="AlphaFoldDB" id="A0AAW1Y814"/>
<feature type="chain" id="PRO_5043844916" evidence="1">
    <location>
        <begin position="17"/>
        <end position="108"/>
    </location>
</feature>
<reference evidence="2 3" key="1">
    <citation type="journal article" date="2023" name="G3 (Bethesda)">
        <title>A chromosome-length genome assembly and annotation of blackberry (Rubus argutus, cv. 'Hillquist').</title>
        <authorList>
            <person name="Bruna T."/>
            <person name="Aryal R."/>
            <person name="Dudchenko O."/>
            <person name="Sargent D.J."/>
            <person name="Mead D."/>
            <person name="Buti M."/>
            <person name="Cavallini A."/>
            <person name="Hytonen T."/>
            <person name="Andres J."/>
            <person name="Pham M."/>
            <person name="Weisz D."/>
            <person name="Mascagni F."/>
            <person name="Usai G."/>
            <person name="Natali L."/>
            <person name="Bassil N."/>
            <person name="Fernandez G.E."/>
            <person name="Lomsadze A."/>
            <person name="Armour M."/>
            <person name="Olukolu B."/>
            <person name="Poorten T."/>
            <person name="Britton C."/>
            <person name="Davik J."/>
            <person name="Ashrafi H."/>
            <person name="Aiden E.L."/>
            <person name="Borodovsky M."/>
            <person name="Worthington M."/>
        </authorList>
    </citation>
    <scope>NUCLEOTIDE SEQUENCE [LARGE SCALE GENOMIC DNA]</scope>
    <source>
        <strain evidence="2">PI 553951</strain>
    </source>
</reference>
<evidence type="ECO:0000313" key="2">
    <source>
        <dbReference type="EMBL" id="KAK9945233.1"/>
    </source>
</evidence>
<dbReference type="EMBL" id="JBEDUW010000002">
    <property type="protein sequence ID" value="KAK9945233.1"/>
    <property type="molecule type" value="Genomic_DNA"/>
</dbReference>
<protein>
    <submittedName>
        <fullName evidence="2">Uncharacterized protein</fullName>
    </submittedName>
</protein>